<accession>L0S5J7</accession>
<dbReference type="PATRIC" id="fig|1209989.3.peg.2613"/>
<evidence type="ECO:0000313" key="6">
    <source>
        <dbReference type="EMBL" id="CCP27107.1"/>
    </source>
</evidence>
<dbReference type="KEGG" id="tae:TepiRe1_2275"/>
<dbReference type="PRINTS" id="PR00719">
    <property type="entry name" value="LMWPTPASE"/>
</dbReference>
<dbReference type="EMBL" id="HF563609">
    <property type="protein sequence ID" value="CCP27107.1"/>
    <property type="molecule type" value="Genomic_DNA"/>
</dbReference>
<dbReference type="SMART" id="SM00226">
    <property type="entry name" value="LMWPc"/>
    <property type="match status" value="1"/>
</dbReference>
<evidence type="ECO:0000256" key="3">
    <source>
        <dbReference type="ARBA" id="ARBA00022912"/>
    </source>
</evidence>
<evidence type="ECO:0000256" key="1">
    <source>
        <dbReference type="ARBA" id="ARBA00011063"/>
    </source>
</evidence>
<dbReference type="InterPro" id="IPR017867">
    <property type="entry name" value="Tyr_phospatase_low_mol_wt"/>
</dbReference>
<dbReference type="HOGENOM" id="CLU_071415_1_2_9"/>
<comment type="similarity">
    <text evidence="1">Belongs to the low molecular weight phosphotyrosine protein phosphatase family.</text>
</comment>
<dbReference type="GO" id="GO:0004725">
    <property type="term" value="F:protein tyrosine phosphatase activity"/>
    <property type="evidence" value="ECO:0007669"/>
    <property type="project" value="InterPro"/>
</dbReference>
<dbReference type="InterPro" id="IPR023485">
    <property type="entry name" value="Ptyr_pPase"/>
</dbReference>
<dbReference type="STRING" id="1209989.TepRe1_2113"/>
<evidence type="ECO:0000256" key="4">
    <source>
        <dbReference type="PIRSR" id="PIRSR617867-1"/>
    </source>
</evidence>
<reference evidence="7" key="1">
    <citation type="journal article" date="2013" name="Genome Announc.">
        <title>First genome sequence of a syntrophic acetate-oxidizing bacterium, Tepidanaerobacter acetatoxydans strain Re1.</title>
        <authorList>
            <person name="Manzoor S."/>
            <person name="Bongcam-Rudloff E."/>
            <person name="Schnurer A."/>
            <person name="Muller B."/>
        </authorList>
    </citation>
    <scope>NUCLEOTIDE SEQUENCE [LARGE SCALE GENOMIC DNA]</scope>
    <source>
        <strain evidence="7">Re1</strain>
    </source>
</reference>
<dbReference type="InterPro" id="IPR050438">
    <property type="entry name" value="LMW_PTPase"/>
</dbReference>
<protein>
    <submittedName>
        <fullName evidence="6">Protein tyrosine phosphatase</fullName>
    </submittedName>
</protein>
<dbReference type="PANTHER" id="PTHR11717">
    <property type="entry name" value="LOW MOLECULAR WEIGHT PROTEIN TYROSINE PHOSPHATASE"/>
    <property type="match status" value="1"/>
</dbReference>
<dbReference type="SUPFAM" id="SSF52788">
    <property type="entry name" value="Phosphotyrosine protein phosphatases I"/>
    <property type="match status" value="1"/>
</dbReference>
<keyword evidence="7" id="KW-1185">Reference proteome</keyword>
<dbReference type="CDD" id="cd16344">
    <property type="entry name" value="LMWPAP"/>
    <property type="match status" value="1"/>
</dbReference>
<name>L0S5J7_TEPAE</name>
<feature type="active site" description="Proton donor" evidence="4">
    <location>
        <position position="122"/>
    </location>
</feature>
<feature type="active site" description="Nucleophile" evidence="4">
    <location>
        <position position="10"/>
    </location>
</feature>
<dbReference type="PANTHER" id="PTHR11717:SF31">
    <property type="entry name" value="LOW MOLECULAR WEIGHT PROTEIN-TYROSINE-PHOSPHATASE ETP-RELATED"/>
    <property type="match status" value="1"/>
</dbReference>
<dbReference type="InterPro" id="IPR036196">
    <property type="entry name" value="Ptyr_pPase_sf"/>
</dbReference>
<evidence type="ECO:0000259" key="5">
    <source>
        <dbReference type="SMART" id="SM00226"/>
    </source>
</evidence>
<evidence type="ECO:0000256" key="2">
    <source>
        <dbReference type="ARBA" id="ARBA00022801"/>
    </source>
</evidence>
<organism evidence="6 7">
    <name type="scientific">Tepidanaerobacter acetatoxydans (strain DSM 21804 / JCM 16047 / Re1)</name>
    <dbReference type="NCBI Taxonomy" id="1209989"/>
    <lineage>
        <taxon>Bacteria</taxon>
        <taxon>Bacillati</taxon>
        <taxon>Bacillota</taxon>
        <taxon>Clostridia</taxon>
        <taxon>Thermosediminibacterales</taxon>
        <taxon>Tepidanaerobacteraceae</taxon>
        <taxon>Tepidanaerobacter</taxon>
    </lineage>
</organism>
<dbReference type="eggNOG" id="COG0394">
    <property type="taxonomic scope" value="Bacteria"/>
</dbReference>
<dbReference type="Gene3D" id="3.40.50.2300">
    <property type="match status" value="1"/>
</dbReference>
<dbReference type="Proteomes" id="UP000010802">
    <property type="component" value="Chromosome"/>
</dbReference>
<dbReference type="Pfam" id="PF01451">
    <property type="entry name" value="LMWPc"/>
    <property type="match status" value="1"/>
</dbReference>
<dbReference type="AlphaFoldDB" id="L0S5J7"/>
<feature type="active site" evidence="4">
    <location>
        <position position="16"/>
    </location>
</feature>
<keyword evidence="2" id="KW-0378">Hydrolase</keyword>
<sequence length="152" mass="16943">MTLKKVVFVCTGNTCRSSMAEALFKKMLGDLGKHKEIEVFSCGIGAIEGQPASENAKKVMEMEGIDLEAHRAKPFTKDMLGADLILTMTQSHKDYIINQFPEAKGKVFTLGEFAGDNMEISDPFGHGVEVYKMVAEEIKQKLRKVIERLENN</sequence>
<feature type="domain" description="Phosphotyrosine protein phosphatase I" evidence="5">
    <location>
        <begin position="4"/>
        <end position="148"/>
    </location>
</feature>
<evidence type="ECO:0000313" key="7">
    <source>
        <dbReference type="Proteomes" id="UP000010802"/>
    </source>
</evidence>
<proteinExistence type="inferred from homology"/>
<keyword evidence="3" id="KW-0904">Protein phosphatase</keyword>
<gene>
    <name evidence="6" type="ordered locus">TEPIRE1_2275</name>
</gene>